<dbReference type="PROSITE" id="PS50005">
    <property type="entry name" value="TPR"/>
    <property type="match status" value="1"/>
</dbReference>
<protein>
    <submittedName>
        <fullName evidence="3">Uncharacterized protein</fullName>
    </submittedName>
</protein>
<name>A0A432MHP5_9BACT</name>
<keyword evidence="4" id="KW-1185">Reference proteome</keyword>
<feature type="region of interest" description="Disordered" evidence="2">
    <location>
        <begin position="554"/>
        <end position="607"/>
    </location>
</feature>
<evidence type="ECO:0000256" key="2">
    <source>
        <dbReference type="SAM" id="MobiDB-lite"/>
    </source>
</evidence>
<reference evidence="3 4" key="2">
    <citation type="submission" date="2019-01" db="EMBL/GenBank/DDBJ databases">
        <title>Tautonia sociabilis, a novel thermotolerant planctomycete of Isosphaeraceae family, isolated from a 4000 m deep subterranean habitat.</title>
        <authorList>
            <person name="Kovaleva O.L."/>
            <person name="Elcheninov A.G."/>
            <person name="Van Heerden E."/>
            <person name="Toshchakov S.V."/>
            <person name="Novikov A."/>
            <person name="Bonch-Osmolovskaya E.A."/>
            <person name="Kublanov I.V."/>
        </authorList>
    </citation>
    <scope>NUCLEOTIDE SEQUENCE [LARGE SCALE GENOMIC DNA]</scope>
    <source>
        <strain evidence="3 4">GM2012</strain>
    </source>
</reference>
<proteinExistence type="predicted"/>
<feature type="region of interest" description="Disordered" evidence="2">
    <location>
        <begin position="29"/>
        <end position="63"/>
    </location>
</feature>
<sequence>MRRRHPRWPGPIGLAMVLGAITLGCGGSDRDRLPIVPPPRGGADSPAGAADSGGGSDRNPLRGMAMDPAMREALLRNVVSLLERAPMTPGGQNIDIATANLNQYFRSTPDAEFLLTDAARSYLTEQLADSPFQVKEFEDRQFGLKDARHIEDCLLYHNIAARVAGGGTTLDRVRRLFDWTVRHVQLVPPEGPYPDVLIEQGIKPVPTRPYDVLVRGFASEIPGDAWAERSWVFLALCRQIGVDAAMIGYDVEGRETPYYWLCAALVDGTPYLFDTRIGLEIPSPDGQGVATLEQAANDPSLLDGLDLASPPIPYETEAADLGTIRVFLDSSRGYFAPKMRLLQNDLAGANRMVLHRDPTEQRDAWTAALGDRLASVELWELPLTVEFRLFTDGAYVQAIQYVNYYFDPQFPLLGPRLRQLRGDLAEAKQEFTRARFRRDLSEASAPQLAPQVRQEIHESIDLYATYFLALTQLDDEMPDQAINLFEQALRLPPQDTILVKGRPATLLRLGAETNLGMLYEAKGDVRRAVSHYAASNTTPQSQGNLLRANALVFADPFGPAPPEPGPGAGSPAEEPPSDAEADPSVSPNDGSSGPDAAAEPDPSPAAP</sequence>
<gene>
    <name evidence="3" type="ORF">TsocGM_15400</name>
</gene>
<organism evidence="3 4">
    <name type="scientific">Tautonia sociabilis</name>
    <dbReference type="NCBI Taxonomy" id="2080755"/>
    <lineage>
        <taxon>Bacteria</taxon>
        <taxon>Pseudomonadati</taxon>
        <taxon>Planctomycetota</taxon>
        <taxon>Planctomycetia</taxon>
        <taxon>Isosphaerales</taxon>
        <taxon>Isosphaeraceae</taxon>
        <taxon>Tautonia</taxon>
    </lineage>
</organism>
<evidence type="ECO:0000256" key="1">
    <source>
        <dbReference type="PROSITE-ProRule" id="PRU00339"/>
    </source>
</evidence>
<dbReference type="RefSeq" id="WP_126726351.1">
    <property type="nucleotide sequence ID" value="NZ_RYZH01000029.1"/>
</dbReference>
<evidence type="ECO:0000313" key="4">
    <source>
        <dbReference type="Proteomes" id="UP000280296"/>
    </source>
</evidence>
<dbReference type="Proteomes" id="UP000280296">
    <property type="component" value="Unassembled WGS sequence"/>
</dbReference>
<dbReference type="Gene3D" id="1.25.40.10">
    <property type="entry name" value="Tetratricopeptide repeat domain"/>
    <property type="match status" value="1"/>
</dbReference>
<feature type="compositionally biased region" description="Low complexity" evidence="2">
    <location>
        <begin position="41"/>
        <end position="50"/>
    </location>
</feature>
<dbReference type="EMBL" id="RYZH01000029">
    <property type="protein sequence ID" value="RUL86868.1"/>
    <property type="molecule type" value="Genomic_DNA"/>
</dbReference>
<feature type="repeat" description="TPR" evidence="1">
    <location>
        <begin position="462"/>
        <end position="495"/>
    </location>
</feature>
<comment type="caution">
    <text evidence="3">The sequence shown here is derived from an EMBL/GenBank/DDBJ whole genome shotgun (WGS) entry which is preliminary data.</text>
</comment>
<reference evidence="3 4" key="1">
    <citation type="submission" date="2018-12" db="EMBL/GenBank/DDBJ databases">
        <authorList>
            <person name="Toschakov S.V."/>
        </authorList>
    </citation>
    <scope>NUCLEOTIDE SEQUENCE [LARGE SCALE GENOMIC DNA]</scope>
    <source>
        <strain evidence="3 4">GM2012</strain>
    </source>
</reference>
<dbReference type="OrthoDB" id="212511at2"/>
<dbReference type="AlphaFoldDB" id="A0A432MHP5"/>
<dbReference type="InterPro" id="IPR011990">
    <property type="entry name" value="TPR-like_helical_dom_sf"/>
</dbReference>
<dbReference type="PROSITE" id="PS51257">
    <property type="entry name" value="PROKAR_LIPOPROTEIN"/>
    <property type="match status" value="1"/>
</dbReference>
<accession>A0A432MHP5</accession>
<dbReference type="InterPro" id="IPR019734">
    <property type="entry name" value="TPR_rpt"/>
</dbReference>
<evidence type="ECO:0000313" key="3">
    <source>
        <dbReference type="EMBL" id="RUL86868.1"/>
    </source>
</evidence>
<keyword evidence="1" id="KW-0802">TPR repeat</keyword>
<dbReference type="SUPFAM" id="SSF48452">
    <property type="entry name" value="TPR-like"/>
    <property type="match status" value="1"/>
</dbReference>